<dbReference type="EMBL" id="QRHA01000012">
    <property type="protein sequence ID" value="RDV24238.1"/>
    <property type="molecule type" value="Genomic_DNA"/>
</dbReference>
<dbReference type="RefSeq" id="WP_115594167.1">
    <property type="nucleotide sequence ID" value="NZ_QRHA01000012.1"/>
</dbReference>
<evidence type="ECO:0000313" key="4">
    <source>
        <dbReference type="EMBL" id="RDV24238.1"/>
    </source>
</evidence>
<keyword evidence="1 2" id="KW-0238">DNA-binding</keyword>
<dbReference type="GO" id="GO:0000976">
    <property type="term" value="F:transcription cis-regulatory region binding"/>
    <property type="evidence" value="ECO:0007669"/>
    <property type="project" value="TreeGrafter"/>
</dbReference>
<dbReference type="PROSITE" id="PS50977">
    <property type="entry name" value="HTH_TETR_2"/>
    <property type="match status" value="1"/>
</dbReference>
<proteinExistence type="predicted"/>
<evidence type="ECO:0000256" key="1">
    <source>
        <dbReference type="ARBA" id="ARBA00023125"/>
    </source>
</evidence>
<dbReference type="GO" id="GO:0003700">
    <property type="term" value="F:DNA-binding transcription factor activity"/>
    <property type="evidence" value="ECO:0007669"/>
    <property type="project" value="TreeGrafter"/>
</dbReference>
<feature type="DNA-binding region" description="H-T-H motif" evidence="2">
    <location>
        <begin position="32"/>
        <end position="51"/>
    </location>
</feature>
<dbReference type="InterPro" id="IPR039536">
    <property type="entry name" value="TetR_C_Proteobacteria"/>
</dbReference>
<organism evidence="4 5">
    <name type="scientific">Alteromonas aestuariivivens</name>
    <dbReference type="NCBI Taxonomy" id="1938339"/>
    <lineage>
        <taxon>Bacteria</taxon>
        <taxon>Pseudomonadati</taxon>
        <taxon>Pseudomonadota</taxon>
        <taxon>Gammaproteobacteria</taxon>
        <taxon>Alteromonadales</taxon>
        <taxon>Alteromonadaceae</taxon>
        <taxon>Alteromonas/Salinimonas group</taxon>
        <taxon>Alteromonas</taxon>
    </lineage>
</organism>
<dbReference type="InterPro" id="IPR023772">
    <property type="entry name" value="DNA-bd_HTH_TetR-type_CS"/>
</dbReference>
<keyword evidence="5" id="KW-1185">Reference proteome</keyword>
<dbReference type="Gene3D" id="1.10.357.10">
    <property type="entry name" value="Tetracycline Repressor, domain 2"/>
    <property type="match status" value="1"/>
</dbReference>
<dbReference type="InterPro" id="IPR050109">
    <property type="entry name" value="HTH-type_TetR-like_transc_reg"/>
</dbReference>
<dbReference type="Proteomes" id="UP000256561">
    <property type="component" value="Unassembled WGS sequence"/>
</dbReference>
<dbReference type="InterPro" id="IPR009057">
    <property type="entry name" value="Homeodomain-like_sf"/>
</dbReference>
<comment type="caution">
    <text evidence="4">The sequence shown here is derived from an EMBL/GenBank/DDBJ whole genome shotgun (WGS) entry which is preliminary data.</text>
</comment>
<dbReference type="PANTHER" id="PTHR30055">
    <property type="entry name" value="HTH-TYPE TRANSCRIPTIONAL REGULATOR RUTR"/>
    <property type="match status" value="1"/>
</dbReference>
<sequence length="206" mass="23783">MKPHRTRSDIKREAIINAAKQAFQTYGVNGTTMDKLAQVAQVSKRTVYNHFCTKEELVMYLIRELWSKTMLSVAASYSSVQPLQQQLQALLRIEIDLFTGDEYLELARVAFGHFFYKTDKLRDEICQFTAQETVLHKWLKCAQDDGRLVMDDLQASIKELGCLVRGHCFWPQLLKLEPPLSEEAKQRVAERTAALFLSHYAVERPE</sequence>
<feature type="domain" description="HTH tetR-type" evidence="3">
    <location>
        <begin position="9"/>
        <end position="69"/>
    </location>
</feature>
<dbReference type="PROSITE" id="PS01081">
    <property type="entry name" value="HTH_TETR_1"/>
    <property type="match status" value="1"/>
</dbReference>
<dbReference type="Pfam" id="PF14246">
    <property type="entry name" value="TetR_C_7"/>
    <property type="match status" value="1"/>
</dbReference>
<dbReference type="InterPro" id="IPR001647">
    <property type="entry name" value="HTH_TetR"/>
</dbReference>
<accession>A0A3D8M3P4</accession>
<name>A0A3D8M3P4_9ALTE</name>
<dbReference type="Gene3D" id="1.10.10.60">
    <property type="entry name" value="Homeodomain-like"/>
    <property type="match status" value="1"/>
</dbReference>
<dbReference type="SUPFAM" id="SSF46689">
    <property type="entry name" value="Homeodomain-like"/>
    <property type="match status" value="1"/>
</dbReference>
<gene>
    <name evidence="4" type="ORF">DXV75_14565</name>
</gene>
<evidence type="ECO:0000313" key="5">
    <source>
        <dbReference type="Proteomes" id="UP000256561"/>
    </source>
</evidence>
<evidence type="ECO:0000256" key="2">
    <source>
        <dbReference type="PROSITE-ProRule" id="PRU00335"/>
    </source>
</evidence>
<dbReference type="OrthoDB" id="116240at2"/>
<dbReference type="PANTHER" id="PTHR30055:SF224">
    <property type="entry name" value="TRANSCRIPTIONAL REGULATOR TETR FAMILY"/>
    <property type="match status" value="1"/>
</dbReference>
<reference evidence="5" key="1">
    <citation type="submission" date="2018-08" db="EMBL/GenBank/DDBJ databases">
        <authorList>
            <person name="Zhang J."/>
            <person name="Du Z.-J."/>
        </authorList>
    </citation>
    <scope>NUCLEOTIDE SEQUENCE [LARGE SCALE GENOMIC DNA]</scope>
    <source>
        <strain evidence="5">KCTC 52655</strain>
    </source>
</reference>
<dbReference type="AlphaFoldDB" id="A0A3D8M3P4"/>
<evidence type="ECO:0000259" key="3">
    <source>
        <dbReference type="PROSITE" id="PS50977"/>
    </source>
</evidence>
<protein>
    <submittedName>
        <fullName evidence="4">TetR/AcrR family transcriptional regulator</fullName>
    </submittedName>
</protein>
<dbReference type="PRINTS" id="PR00455">
    <property type="entry name" value="HTHTETR"/>
</dbReference>
<dbReference type="Pfam" id="PF00440">
    <property type="entry name" value="TetR_N"/>
    <property type="match status" value="1"/>
</dbReference>